<gene>
    <name evidence="2" type="ORF">BGHDH14_bgh02927</name>
</gene>
<name>N1JEU0_BLUG1</name>
<dbReference type="InParanoid" id="N1JEU0"/>
<comment type="caution">
    <text evidence="2">The sequence shown here is derived from an EMBL/GenBank/DDBJ whole genome shotgun (WGS) entry which is preliminary data.</text>
</comment>
<accession>N1JEU0</accession>
<feature type="region of interest" description="Disordered" evidence="1">
    <location>
        <begin position="17"/>
        <end position="51"/>
    </location>
</feature>
<organism evidence="2 3">
    <name type="scientific">Blumeria graminis f. sp. hordei (strain DH14)</name>
    <name type="common">Barley powdery mildew</name>
    <name type="synonym">Oidium monilioides f. sp. hordei</name>
    <dbReference type="NCBI Taxonomy" id="546991"/>
    <lineage>
        <taxon>Eukaryota</taxon>
        <taxon>Fungi</taxon>
        <taxon>Dikarya</taxon>
        <taxon>Ascomycota</taxon>
        <taxon>Pezizomycotina</taxon>
        <taxon>Leotiomycetes</taxon>
        <taxon>Erysiphales</taxon>
        <taxon>Erysiphaceae</taxon>
        <taxon>Blumeria</taxon>
        <taxon>Blumeria hordei</taxon>
    </lineage>
</organism>
<proteinExistence type="predicted"/>
<evidence type="ECO:0000313" key="3">
    <source>
        <dbReference type="Proteomes" id="UP000015441"/>
    </source>
</evidence>
<dbReference type="Proteomes" id="UP000015441">
    <property type="component" value="Unassembled WGS sequence"/>
</dbReference>
<keyword evidence="3" id="KW-1185">Reference proteome</keyword>
<dbReference type="AlphaFoldDB" id="N1JEU0"/>
<protein>
    <submittedName>
        <fullName evidence="2">EKA-like protein</fullName>
    </submittedName>
</protein>
<dbReference type="EMBL" id="CAUH01002567">
    <property type="protein sequence ID" value="CCU76432.1"/>
    <property type="molecule type" value="Genomic_DNA"/>
</dbReference>
<evidence type="ECO:0000313" key="2">
    <source>
        <dbReference type="EMBL" id="CCU76432.1"/>
    </source>
</evidence>
<dbReference type="HOGENOM" id="CLU_2757438_0_0_1"/>
<reference evidence="2 3" key="1">
    <citation type="journal article" date="2010" name="Science">
        <title>Genome expansion and gene loss in powdery mildew fungi reveal tradeoffs in extreme parasitism.</title>
        <authorList>
            <person name="Spanu P.D."/>
            <person name="Abbott J.C."/>
            <person name="Amselem J."/>
            <person name="Burgis T.A."/>
            <person name="Soanes D.M."/>
            <person name="Stueber K."/>
            <person name="Ver Loren van Themaat E."/>
            <person name="Brown J.K.M."/>
            <person name="Butcher S.A."/>
            <person name="Gurr S.J."/>
            <person name="Lebrun M.-H."/>
            <person name="Ridout C.J."/>
            <person name="Schulze-Lefert P."/>
            <person name="Talbot N.J."/>
            <person name="Ahmadinejad N."/>
            <person name="Ametz C."/>
            <person name="Barton G.R."/>
            <person name="Benjdia M."/>
            <person name="Bidzinski P."/>
            <person name="Bindschedler L.V."/>
            <person name="Both M."/>
            <person name="Brewer M.T."/>
            <person name="Cadle-Davidson L."/>
            <person name="Cadle-Davidson M.M."/>
            <person name="Collemare J."/>
            <person name="Cramer R."/>
            <person name="Frenkel O."/>
            <person name="Godfrey D."/>
            <person name="Harriman J."/>
            <person name="Hoede C."/>
            <person name="King B.C."/>
            <person name="Klages S."/>
            <person name="Kleemann J."/>
            <person name="Knoll D."/>
            <person name="Koti P.S."/>
            <person name="Kreplak J."/>
            <person name="Lopez-Ruiz F.J."/>
            <person name="Lu X."/>
            <person name="Maekawa T."/>
            <person name="Mahanil S."/>
            <person name="Micali C."/>
            <person name="Milgroom M.G."/>
            <person name="Montana G."/>
            <person name="Noir S."/>
            <person name="O'Connell R.J."/>
            <person name="Oberhaensli S."/>
            <person name="Parlange F."/>
            <person name="Pedersen C."/>
            <person name="Quesneville H."/>
            <person name="Reinhardt R."/>
            <person name="Rott M."/>
            <person name="Sacristan S."/>
            <person name="Schmidt S.M."/>
            <person name="Schoen M."/>
            <person name="Skamnioti P."/>
            <person name="Sommer H."/>
            <person name="Stephens A."/>
            <person name="Takahara H."/>
            <person name="Thordal-Christensen H."/>
            <person name="Vigouroux M."/>
            <person name="Wessling R."/>
            <person name="Wicker T."/>
            <person name="Panstruga R."/>
        </authorList>
    </citation>
    <scope>NUCLEOTIDE SEQUENCE [LARGE SCALE GENOMIC DNA]</scope>
    <source>
        <strain evidence="2">DH14</strain>
    </source>
</reference>
<sequence>MRVYLRAAIAQYMATGQVSTPPVLPPRPANQIPRAPDSKSTPIPAAPVQPSKSTWAAVAKIDCDKKQSQL</sequence>
<evidence type="ECO:0000256" key="1">
    <source>
        <dbReference type="SAM" id="MobiDB-lite"/>
    </source>
</evidence>